<dbReference type="Pfam" id="PF00441">
    <property type="entry name" value="Acyl-CoA_dh_1"/>
    <property type="match status" value="1"/>
</dbReference>
<dbReference type="Proteomes" id="UP000276542">
    <property type="component" value="Unassembled WGS sequence"/>
</dbReference>
<feature type="domain" description="Acyl-CoA oxidase/dehydrogenase middle" evidence="8">
    <location>
        <begin position="126"/>
        <end position="220"/>
    </location>
</feature>
<dbReference type="InterPro" id="IPR006091">
    <property type="entry name" value="Acyl-CoA_Oxase/DH_mid-dom"/>
</dbReference>
<organism evidence="10 11">
    <name type="scientific">Nocardioides cavernaquae</name>
    <dbReference type="NCBI Taxonomy" id="2321396"/>
    <lineage>
        <taxon>Bacteria</taxon>
        <taxon>Bacillati</taxon>
        <taxon>Actinomycetota</taxon>
        <taxon>Actinomycetes</taxon>
        <taxon>Propionibacteriales</taxon>
        <taxon>Nocardioidaceae</taxon>
        <taxon>Nocardioides</taxon>
    </lineage>
</organism>
<dbReference type="Gene3D" id="2.40.110.10">
    <property type="entry name" value="Butyryl-CoA Dehydrogenase, subunit A, domain 2"/>
    <property type="match status" value="1"/>
</dbReference>
<dbReference type="PANTHER" id="PTHR43884">
    <property type="entry name" value="ACYL-COA DEHYDROGENASE"/>
    <property type="match status" value="1"/>
</dbReference>
<dbReference type="OrthoDB" id="142556at2"/>
<evidence type="ECO:0000256" key="2">
    <source>
        <dbReference type="ARBA" id="ARBA00009347"/>
    </source>
</evidence>
<dbReference type="InterPro" id="IPR009100">
    <property type="entry name" value="AcylCoA_DH/oxidase_NM_dom_sf"/>
</dbReference>
<dbReference type="InterPro" id="IPR046373">
    <property type="entry name" value="Acyl-CoA_Oxase/DH_mid-dom_sf"/>
</dbReference>
<protein>
    <submittedName>
        <fullName evidence="10">Acyl-CoA dehydrogenase</fullName>
    </submittedName>
</protein>
<evidence type="ECO:0000256" key="1">
    <source>
        <dbReference type="ARBA" id="ARBA00001974"/>
    </source>
</evidence>
<dbReference type="Pfam" id="PF02771">
    <property type="entry name" value="Acyl-CoA_dh_N"/>
    <property type="match status" value="1"/>
</dbReference>
<dbReference type="SUPFAM" id="SSF56645">
    <property type="entry name" value="Acyl-CoA dehydrogenase NM domain-like"/>
    <property type="match status" value="1"/>
</dbReference>
<dbReference type="Gene3D" id="1.20.140.10">
    <property type="entry name" value="Butyryl-CoA Dehydrogenase, subunit A, domain 3"/>
    <property type="match status" value="1"/>
</dbReference>
<dbReference type="FunFam" id="1.20.140.10:FF:000004">
    <property type="entry name" value="Acyl-CoA dehydrogenase FadE25"/>
    <property type="match status" value="1"/>
</dbReference>
<dbReference type="EMBL" id="QYRP01000002">
    <property type="protein sequence ID" value="RJS46610.1"/>
    <property type="molecule type" value="Genomic_DNA"/>
</dbReference>
<proteinExistence type="inferred from homology"/>
<keyword evidence="4 6" id="KW-0274">FAD</keyword>
<dbReference type="GO" id="GO:0050660">
    <property type="term" value="F:flavin adenine dinucleotide binding"/>
    <property type="evidence" value="ECO:0007669"/>
    <property type="project" value="InterPro"/>
</dbReference>
<dbReference type="FunFam" id="1.10.540.10:FF:000002">
    <property type="entry name" value="Acyl-CoA dehydrogenase FadE19"/>
    <property type="match status" value="1"/>
</dbReference>
<dbReference type="SUPFAM" id="SSF47203">
    <property type="entry name" value="Acyl-CoA dehydrogenase C-terminal domain-like"/>
    <property type="match status" value="1"/>
</dbReference>
<keyword evidence="11" id="KW-1185">Reference proteome</keyword>
<evidence type="ECO:0000313" key="11">
    <source>
        <dbReference type="Proteomes" id="UP000276542"/>
    </source>
</evidence>
<feature type="domain" description="Acyl-CoA dehydrogenase/oxidase N-terminal" evidence="9">
    <location>
        <begin position="10"/>
        <end position="121"/>
    </location>
</feature>
<dbReference type="FunFam" id="2.40.110.10:FF:000001">
    <property type="entry name" value="Acyl-CoA dehydrogenase, mitochondrial"/>
    <property type="match status" value="1"/>
</dbReference>
<dbReference type="Gene3D" id="1.10.540.10">
    <property type="entry name" value="Acyl-CoA dehydrogenase/oxidase, N-terminal domain"/>
    <property type="match status" value="1"/>
</dbReference>
<evidence type="ECO:0000259" key="9">
    <source>
        <dbReference type="Pfam" id="PF02771"/>
    </source>
</evidence>
<dbReference type="PIRSF" id="PIRSF016578">
    <property type="entry name" value="HsaA"/>
    <property type="match status" value="1"/>
</dbReference>
<keyword evidence="3 6" id="KW-0285">Flavoprotein</keyword>
<dbReference type="PANTHER" id="PTHR43884:SF12">
    <property type="entry name" value="ISOVALERYL-COA DEHYDROGENASE, MITOCHONDRIAL-RELATED"/>
    <property type="match status" value="1"/>
</dbReference>
<comment type="cofactor">
    <cofactor evidence="1 6">
        <name>FAD</name>
        <dbReference type="ChEBI" id="CHEBI:57692"/>
    </cofactor>
</comment>
<dbReference type="AlphaFoldDB" id="A0A3A5HF57"/>
<dbReference type="RefSeq" id="WP_120060581.1">
    <property type="nucleotide sequence ID" value="NZ_QYRP01000002.1"/>
</dbReference>
<keyword evidence="5 6" id="KW-0560">Oxidoreductase</keyword>
<dbReference type="InterPro" id="IPR006089">
    <property type="entry name" value="Acyl-CoA_DH_CS"/>
</dbReference>
<evidence type="ECO:0000256" key="4">
    <source>
        <dbReference type="ARBA" id="ARBA00022827"/>
    </source>
</evidence>
<feature type="domain" description="Acyl-CoA dehydrogenase/oxidase C-terminal" evidence="7">
    <location>
        <begin position="232"/>
        <end position="382"/>
    </location>
</feature>
<reference evidence="11" key="1">
    <citation type="submission" date="2018-09" db="EMBL/GenBank/DDBJ databases">
        <authorList>
            <person name="Zhu H."/>
        </authorList>
    </citation>
    <scope>NUCLEOTIDE SEQUENCE [LARGE SCALE GENOMIC DNA]</scope>
    <source>
        <strain evidence="11">K1W22B-1</strain>
    </source>
</reference>
<gene>
    <name evidence="10" type="ORF">D4739_10545</name>
</gene>
<evidence type="ECO:0000259" key="8">
    <source>
        <dbReference type="Pfam" id="PF02770"/>
    </source>
</evidence>
<dbReference type="Pfam" id="PF02770">
    <property type="entry name" value="Acyl-CoA_dh_M"/>
    <property type="match status" value="1"/>
</dbReference>
<dbReference type="PROSITE" id="PS00073">
    <property type="entry name" value="ACYL_COA_DH_2"/>
    <property type="match status" value="1"/>
</dbReference>
<evidence type="ECO:0000259" key="7">
    <source>
        <dbReference type="Pfam" id="PF00441"/>
    </source>
</evidence>
<evidence type="ECO:0000256" key="3">
    <source>
        <dbReference type="ARBA" id="ARBA00022630"/>
    </source>
</evidence>
<dbReference type="InterPro" id="IPR013786">
    <property type="entry name" value="AcylCoA_DH/ox_N"/>
</dbReference>
<comment type="similarity">
    <text evidence="2 6">Belongs to the acyl-CoA dehydrogenase family.</text>
</comment>
<evidence type="ECO:0000313" key="10">
    <source>
        <dbReference type="EMBL" id="RJS46610.1"/>
    </source>
</evidence>
<dbReference type="InterPro" id="IPR036250">
    <property type="entry name" value="AcylCo_DH-like_C"/>
</dbReference>
<dbReference type="InterPro" id="IPR037069">
    <property type="entry name" value="AcylCoA_DH/ox_N_sf"/>
</dbReference>
<sequence>MSEYPMFALSDEQQEIRKAIRDICDAKIAPYAAAVDEEARFPQEAWDALLSTGFFAPHVPEAYGGAGADALATVIVIEEVARADVSASLIPAVNKLGSLPVQIGGSEELKAKYLGALARGEGGFSYCLSEPDAGSDAANQKTRAVRDGDGWVLNGVKRWITNAGQSEFYTVLAMTDPTKKSKGISAFVVEKSDEGVSFGAPEKKLGIKGSPTREVYLDNVRIPGDRIIGEEGKGFEYAMKTLDHTRITIAAQAVGVAQGALDYALGYVQERMQFGKRISEFQGIEFMLADMGMKIEAARQLTYAAAGRSERGDKDLTFFGAAAKCFASDVAMQVTTDAVQLLGGYGFTRDYPVERMMRDAKITQIYEGTNQVQRIVMGRQLLAGIQSTL</sequence>
<dbReference type="InterPro" id="IPR009075">
    <property type="entry name" value="AcylCo_DH/oxidase_C"/>
</dbReference>
<evidence type="ECO:0000256" key="5">
    <source>
        <dbReference type="ARBA" id="ARBA00023002"/>
    </source>
</evidence>
<accession>A0A3A5HF57</accession>
<name>A0A3A5HF57_9ACTN</name>
<dbReference type="GO" id="GO:0003995">
    <property type="term" value="F:acyl-CoA dehydrogenase activity"/>
    <property type="evidence" value="ECO:0007669"/>
    <property type="project" value="InterPro"/>
</dbReference>
<comment type="caution">
    <text evidence="10">The sequence shown here is derived from an EMBL/GenBank/DDBJ whole genome shotgun (WGS) entry which is preliminary data.</text>
</comment>
<evidence type="ECO:0000256" key="6">
    <source>
        <dbReference type="RuleBase" id="RU362125"/>
    </source>
</evidence>